<feature type="compositionally biased region" description="Basic and acidic residues" evidence="1">
    <location>
        <begin position="77"/>
        <end position="99"/>
    </location>
</feature>
<dbReference type="EMBL" id="JANPWB010000012">
    <property type="protein sequence ID" value="KAJ1117227.1"/>
    <property type="molecule type" value="Genomic_DNA"/>
</dbReference>
<organism evidence="2 3">
    <name type="scientific">Pleurodeles waltl</name>
    <name type="common">Iberian ribbed newt</name>
    <dbReference type="NCBI Taxonomy" id="8319"/>
    <lineage>
        <taxon>Eukaryota</taxon>
        <taxon>Metazoa</taxon>
        <taxon>Chordata</taxon>
        <taxon>Craniata</taxon>
        <taxon>Vertebrata</taxon>
        <taxon>Euteleostomi</taxon>
        <taxon>Amphibia</taxon>
        <taxon>Batrachia</taxon>
        <taxon>Caudata</taxon>
        <taxon>Salamandroidea</taxon>
        <taxon>Salamandridae</taxon>
        <taxon>Pleurodelinae</taxon>
        <taxon>Pleurodeles</taxon>
    </lineage>
</organism>
<name>A0AAV7NRH4_PLEWA</name>
<evidence type="ECO:0000313" key="2">
    <source>
        <dbReference type="EMBL" id="KAJ1117227.1"/>
    </source>
</evidence>
<gene>
    <name evidence="2" type="ORF">NDU88_005427</name>
</gene>
<sequence length="106" mass="12172">MLQERGIRYKWCHPFSLQFVWQNETRSTRTLEEAESVPDMDLGQSEPPPGGLEENFQAAPGNHIRVTLQLRRTPQKPSDKESRRERADLLCSLRHHDGLPEAGPDP</sequence>
<dbReference type="Proteomes" id="UP001066276">
    <property type="component" value="Chromosome 8"/>
</dbReference>
<accession>A0AAV7NRH4</accession>
<comment type="caution">
    <text evidence="2">The sequence shown here is derived from an EMBL/GenBank/DDBJ whole genome shotgun (WGS) entry which is preliminary data.</text>
</comment>
<proteinExistence type="predicted"/>
<feature type="region of interest" description="Disordered" evidence="1">
    <location>
        <begin position="26"/>
        <end position="106"/>
    </location>
</feature>
<evidence type="ECO:0000256" key="1">
    <source>
        <dbReference type="SAM" id="MobiDB-lite"/>
    </source>
</evidence>
<protein>
    <submittedName>
        <fullName evidence="2">Uncharacterized protein</fullName>
    </submittedName>
</protein>
<keyword evidence="3" id="KW-1185">Reference proteome</keyword>
<reference evidence="2" key="1">
    <citation type="journal article" date="2022" name="bioRxiv">
        <title>Sequencing and chromosome-scale assembly of the giantPleurodeles waltlgenome.</title>
        <authorList>
            <person name="Brown T."/>
            <person name="Elewa A."/>
            <person name="Iarovenko S."/>
            <person name="Subramanian E."/>
            <person name="Araus A.J."/>
            <person name="Petzold A."/>
            <person name="Susuki M."/>
            <person name="Suzuki K.-i.T."/>
            <person name="Hayashi T."/>
            <person name="Toyoda A."/>
            <person name="Oliveira C."/>
            <person name="Osipova E."/>
            <person name="Leigh N.D."/>
            <person name="Simon A."/>
            <person name="Yun M.H."/>
        </authorList>
    </citation>
    <scope>NUCLEOTIDE SEQUENCE</scope>
    <source>
        <strain evidence="2">20211129_DDA</strain>
        <tissue evidence="2">Liver</tissue>
    </source>
</reference>
<dbReference type="AlphaFoldDB" id="A0AAV7NRH4"/>
<evidence type="ECO:0000313" key="3">
    <source>
        <dbReference type="Proteomes" id="UP001066276"/>
    </source>
</evidence>